<evidence type="ECO:0000313" key="5">
    <source>
        <dbReference type="EMBL" id="WVY98147.1"/>
    </source>
</evidence>
<dbReference type="PANTHER" id="PTHR33077:SF42">
    <property type="entry name" value="PROTEIN TIFY 4A-RELATED"/>
    <property type="match status" value="1"/>
</dbReference>
<protein>
    <recommendedName>
        <fullName evidence="2">Protein TIFY</fullName>
    </recommendedName>
    <alternativeName>
        <fullName evidence="2">Jasmonate ZIM domain-containing protein</fullName>
    </alternativeName>
</protein>
<dbReference type="AlphaFoldDB" id="A0AAQ3MVC7"/>
<evidence type="ECO:0000256" key="1">
    <source>
        <dbReference type="ARBA" id="ARBA00008614"/>
    </source>
</evidence>
<feature type="domain" description="Tify" evidence="4">
    <location>
        <begin position="140"/>
        <end position="175"/>
    </location>
</feature>
<comment type="function">
    <text evidence="2">Repressor of jasmonate responses.</text>
</comment>
<dbReference type="GO" id="GO:0031347">
    <property type="term" value="P:regulation of defense response"/>
    <property type="evidence" value="ECO:0007669"/>
    <property type="project" value="UniProtKB-UniRule"/>
</dbReference>
<evidence type="ECO:0000256" key="2">
    <source>
        <dbReference type="RuleBase" id="RU369065"/>
    </source>
</evidence>
<comment type="subcellular location">
    <subcellularLocation>
        <location evidence="2">Nucleus</location>
    </subcellularLocation>
</comment>
<feature type="compositionally biased region" description="Polar residues" evidence="3">
    <location>
        <begin position="72"/>
        <end position="95"/>
    </location>
</feature>
<dbReference type="PROSITE" id="PS51320">
    <property type="entry name" value="TIFY"/>
    <property type="match status" value="1"/>
</dbReference>
<evidence type="ECO:0000256" key="3">
    <source>
        <dbReference type="SAM" id="MobiDB-lite"/>
    </source>
</evidence>
<dbReference type="InterPro" id="IPR010399">
    <property type="entry name" value="Tify_dom"/>
</dbReference>
<keyword evidence="2" id="KW-1184">Jasmonic acid signaling pathway</keyword>
<dbReference type="PANTHER" id="PTHR33077">
    <property type="entry name" value="PROTEIN TIFY 4A-RELATED-RELATED"/>
    <property type="match status" value="1"/>
</dbReference>
<keyword evidence="2" id="KW-0539">Nucleus</keyword>
<name>A0AAQ3MVC7_VIGMU</name>
<dbReference type="Proteomes" id="UP001374535">
    <property type="component" value="Chromosome 9"/>
</dbReference>
<accession>A0AAQ3MVC7</accession>
<organism evidence="5 6">
    <name type="scientific">Vigna mungo</name>
    <name type="common">Black gram</name>
    <name type="synonym">Phaseolus mungo</name>
    <dbReference type="NCBI Taxonomy" id="3915"/>
    <lineage>
        <taxon>Eukaryota</taxon>
        <taxon>Viridiplantae</taxon>
        <taxon>Streptophyta</taxon>
        <taxon>Embryophyta</taxon>
        <taxon>Tracheophyta</taxon>
        <taxon>Spermatophyta</taxon>
        <taxon>Magnoliopsida</taxon>
        <taxon>eudicotyledons</taxon>
        <taxon>Gunneridae</taxon>
        <taxon>Pentapetalae</taxon>
        <taxon>rosids</taxon>
        <taxon>fabids</taxon>
        <taxon>Fabales</taxon>
        <taxon>Fabaceae</taxon>
        <taxon>Papilionoideae</taxon>
        <taxon>50 kb inversion clade</taxon>
        <taxon>NPAAA clade</taxon>
        <taxon>indigoferoid/millettioid clade</taxon>
        <taxon>Phaseoleae</taxon>
        <taxon>Vigna</taxon>
    </lineage>
</organism>
<gene>
    <name evidence="5" type="ORF">V8G54_030298</name>
</gene>
<feature type="region of interest" description="Disordered" evidence="3">
    <location>
        <begin position="1"/>
        <end position="96"/>
    </location>
</feature>
<proteinExistence type="inferred from homology"/>
<dbReference type="GO" id="GO:2000022">
    <property type="term" value="P:regulation of jasmonic acid mediated signaling pathway"/>
    <property type="evidence" value="ECO:0007669"/>
    <property type="project" value="UniProtKB-UniRule"/>
</dbReference>
<feature type="compositionally biased region" description="Pro residues" evidence="3">
    <location>
        <begin position="51"/>
        <end position="61"/>
    </location>
</feature>
<dbReference type="SMART" id="SM00979">
    <property type="entry name" value="TIFY"/>
    <property type="match status" value="1"/>
</dbReference>
<dbReference type="InterPro" id="IPR040390">
    <property type="entry name" value="TIFY/JAZ"/>
</dbReference>
<dbReference type="EMBL" id="CP144692">
    <property type="protein sequence ID" value="WVY98147.1"/>
    <property type="molecule type" value="Genomic_DNA"/>
</dbReference>
<reference evidence="5 6" key="1">
    <citation type="journal article" date="2023" name="Life. Sci Alliance">
        <title>Evolutionary insights into 3D genome organization and epigenetic landscape of Vigna mungo.</title>
        <authorList>
            <person name="Junaid A."/>
            <person name="Singh B."/>
            <person name="Bhatia S."/>
        </authorList>
    </citation>
    <scope>NUCLEOTIDE SEQUENCE [LARGE SCALE GENOMIC DNA]</scope>
    <source>
        <strain evidence="5">Urdbean</strain>
    </source>
</reference>
<feature type="compositionally biased region" description="Polar residues" evidence="3">
    <location>
        <begin position="1"/>
        <end position="16"/>
    </location>
</feature>
<keyword evidence="6" id="KW-1185">Reference proteome</keyword>
<dbReference type="GO" id="GO:0005634">
    <property type="term" value="C:nucleus"/>
    <property type="evidence" value="ECO:0007669"/>
    <property type="project" value="UniProtKB-SubCell"/>
</dbReference>
<dbReference type="Pfam" id="PF06200">
    <property type="entry name" value="tify"/>
    <property type="match status" value="1"/>
</dbReference>
<dbReference type="GO" id="GO:0009611">
    <property type="term" value="P:response to wounding"/>
    <property type="evidence" value="ECO:0007669"/>
    <property type="project" value="UniProtKB-UniRule"/>
</dbReference>
<sequence length="221" mass="23524">MRRPSWNKSQAIQQVISLKALLEPSDDDSPPPPTPMHHQPHAPQPQANLTQPPPKAPPPEEPAFLAADDIQKSASSGEKPTETNDTNTNANSGNDANGGFLVSSGCEEKVVEKLLVSETRKGFRSLDVWNFLGCIGGCATSGSIGQMTIFYCGKVNVYDGVSPDKARAIMQLAASPVQFTQDDPLHGNASAWSSPCHLPMDKDVLIPVDTAILQVAQAGSK</sequence>
<comment type="domain">
    <text evidence="2">The jas domain is required for interaction with COI1.</text>
</comment>
<comment type="similarity">
    <text evidence="1 2">Belongs to the TIFY/JAZ family.</text>
</comment>
<evidence type="ECO:0000259" key="4">
    <source>
        <dbReference type="PROSITE" id="PS51320"/>
    </source>
</evidence>
<evidence type="ECO:0000313" key="6">
    <source>
        <dbReference type="Proteomes" id="UP001374535"/>
    </source>
</evidence>